<feature type="region of interest" description="Disordered" evidence="1">
    <location>
        <begin position="452"/>
        <end position="633"/>
    </location>
</feature>
<feature type="compositionally biased region" description="Polar residues" evidence="1">
    <location>
        <begin position="23"/>
        <end position="35"/>
    </location>
</feature>
<dbReference type="GO" id="GO:0019901">
    <property type="term" value="F:protein kinase binding"/>
    <property type="evidence" value="ECO:0007669"/>
    <property type="project" value="InterPro"/>
</dbReference>
<feature type="compositionally biased region" description="Basic residues" evidence="1">
    <location>
        <begin position="462"/>
        <end position="476"/>
    </location>
</feature>
<dbReference type="Pfam" id="PF08613">
    <property type="entry name" value="Cyclin"/>
    <property type="match status" value="1"/>
</dbReference>
<feature type="compositionally biased region" description="Low complexity" evidence="1">
    <location>
        <begin position="507"/>
        <end position="529"/>
    </location>
</feature>
<dbReference type="EMBL" id="JAACJJ010000028">
    <property type="protein sequence ID" value="KAF5320791.1"/>
    <property type="molecule type" value="Genomic_DNA"/>
</dbReference>
<evidence type="ECO:0008006" key="4">
    <source>
        <dbReference type="Google" id="ProtNLM"/>
    </source>
</evidence>
<dbReference type="GO" id="GO:0016538">
    <property type="term" value="F:cyclin-dependent protein serine/threonine kinase regulator activity"/>
    <property type="evidence" value="ECO:0007669"/>
    <property type="project" value="TreeGrafter"/>
</dbReference>
<dbReference type="PANTHER" id="PTHR15615:SF94">
    <property type="entry name" value="PHO85 CYCLIN-6-RELATED"/>
    <property type="match status" value="1"/>
</dbReference>
<evidence type="ECO:0000313" key="2">
    <source>
        <dbReference type="EMBL" id="KAF5320791.1"/>
    </source>
</evidence>
<reference evidence="2 3" key="1">
    <citation type="journal article" date="2020" name="ISME J.">
        <title>Uncovering the hidden diversity of litter-decomposition mechanisms in mushroom-forming fungi.</title>
        <authorList>
            <person name="Floudas D."/>
            <person name="Bentzer J."/>
            <person name="Ahren D."/>
            <person name="Johansson T."/>
            <person name="Persson P."/>
            <person name="Tunlid A."/>
        </authorList>
    </citation>
    <scope>NUCLEOTIDE SEQUENCE [LARGE SCALE GENOMIC DNA]</scope>
    <source>
        <strain evidence="2 3">CBS 101986</strain>
    </source>
</reference>
<feature type="compositionally biased region" description="Low complexity" evidence="1">
    <location>
        <begin position="357"/>
        <end position="380"/>
    </location>
</feature>
<feature type="compositionally biased region" description="Low complexity" evidence="1">
    <location>
        <begin position="560"/>
        <end position="570"/>
    </location>
</feature>
<dbReference type="CDD" id="cd20558">
    <property type="entry name" value="CYCLIN_ScPCL7-like"/>
    <property type="match status" value="1"/>
</dbReference>
<feature type="region of interest" description="Disordered" evidence="1">
    <location>
        <begin position="18"/>
        <end position="77"/>
    </location>
</feature>
<feature type="compositionally biased region" description="Polar residues" evidence="1">
    <location>
        <begin position="481"/>
        <end position="502"/>
    </location>
</feature>
<evidence type="ECO:0000256" key="1">
    <source>
        <dbReference type="SAM" id="MobiDB-lite"/>
    </source>
</evidence>
<dbReference type="GO" id="GO:0005634">
    <property type="term" value="C:nucleus"/>
    <property type="evidence" value="ECO:0007669"/>
    <property type="project" value="TreeGrafter"/>
</dbReference>
<comment type="caution">
    <text evidence="2">The sequence shown here is derived from an EMBL/GenBank/DDBJ whole genome shotgun (WGS) entry which is preliminary data.</text>
</comment>
<dbReference type="InterPro" id="IPR013922">
    <property type="entry name" value="Cyclin_PHO80-like"/>
</dbReference>
<keyword evidence="3" id="KW-1185">Reference proteome</keyword>
<protein>
    <recommendedName>
        <fullName evidence="4">Cyclin-domain-containing protein</fullName>
    </recommendedName>
</protein>
<organism evidence="2 3">
    <name type="scientific">Psilocybe cf. subviscida</name>
    <dbReference type="NCBI Taxonomy" id="2480587"/>
    <lineage>
        <taxon>Eukaryota</taxon>
        <taxon>Fungi</taxon>
        <taxon>Dikarya</taxon>
        <taxon>Basidiomycota</taxon>
        <taxon>Agaricomycotina</taxon>
        <taxon>Agaricomycetes</taxon>
        <taxon>Agaricomycetidae</taxon>
        <taxon>Agaricales</taxon>
        <taxon>Agaricineae</taxon>
        <taxon>Strophariaceae</taxon>
        <taxon>Psilocybe</taxon>
    </lineage>
</organism>
<feature type="compositionally biased region" description="Low complexity" evidence="1">
    <location>
        <begin position="418"/>
        <end position="431"/>
    </location>
</feature>
<feature type="compositionally biased region" description="Low complexity" evidence="1">
    <location>
        <begin position="103"/>
        <end position="114"/>
    </location>
</feature>
<feature type="compositionally biased region" description="Polar residues" evidence="1">
    <location>
        <begin position="335"/>
        <end position="356"/>
    </location>
</feature>
<proteinExistence type="predicted"/>
<gene>
    <name evidence="2" type="ORF">D9619_001227</name>
</gene>
<dbReference type="Proteomes" id="UP000567179">
    <property type="component" value="Unassembled WGS sequence"/>
</dbReference>
<evidence type="ECO:0000313" key="3">
    <source>
        <dbReference type="Proteomes" id="UP000567179"/>
    </source>
</evidence>
<feature type="compositionally biased region" description="Pro residues" evidence="1">
    <location>
        <begin position="51"/>
        <end position="65"/>
    </location>
</feature>
<name>A0A8H5BDB8_9AGAR</name>
<feature type="region of interest" description="Disordered" evidence="1">
    <location>
        <begin position="103"/>
        <end position="127"/>
    </location>
</feature>
<accession>A0A8H5BDB8</accession>
<dbReference type="AlphaFoldDB" id="A0A8H5BDB8"/>
<feature type="compositionally biased region" description="Basic and acidic residues" evidence="1">
    <location>
        <begin position="622"/>
        <end position="633"/>
    </location>
</feature>
<dbReference type="Gene3D" id="1.10.472.10">
    <property type="entry name" value="Cyclin-like"/>
    <property type="match status" value="1"/>
</dbReference>
<dbReference type="OrthoDB" id="1060854at2759"/>
<sequence length="633" mass="67214">MLAVVQPYATATPDVAHCRANIPSGTSSRSASTNLAPIPPPSLQRTHTAPPRVPSHPRAPTPPPKQPEDDGGPFDINTYPPTDLLKLLALLLTHIATTNDPLSVGSSGSASHVSQPPPEPADAPPIWHSLTTASRNAVSTPAATLTFHARNIPTIALEAYLMRILKYCPTSNHVFLSLLVYFDRMSKLSEEAVGRAFVIDSYNIHRLVIAGVTVASKFFSDVFYTNSRYAKAVVHAVGGLPLPELNQLELQFLLLNDFRLVITSTEMQHYAEQLILFSKSTSSHTSFASKSSSTVRLPSSSPLVPPSSTSSSATITSAQQHSQQNGHVADHQDQQKYNTSNITPASSLEDQSQQPYASVSDASSSSSSTIIASTSQTPQSGVRSSASPRGASTPPAYPITSFTSSIRSPPLGNRSRSESSTSSSSYTAVSSDSLARPLDALGVAPPPIHNPYSHPAYLPHTHPPHSRLHIHTHQSQHSHINGSHNTPQQTGMFSLPQAQTPTGGLVYPPQAYYPAPGPSSASSSGSFSPHRPLAPGHSHSFCSSTSSSGADADAEDDTSTDAGTDAGTETSTDDEPTVRAPGTVCGSVWGGDDEHDRSIEIGVGVDQQDSRRRSFGSQGQMQREREDALMRSP</sequence>
<feature type="compositionally biased region" description="Low complexity" evidence="1">
    <location>
        <begin position="290"/>
        <end position="324"/>
    </location>
</feature>
<dbReference type="GO" id="GO:0000307">
    <property type="term" value="C:cyclin-dependent protein kinase holoenzyme complex"/>
    <property type="evidence" value="ECO:0007669"/>
    <property type="project" value="TreeGrafter"/>
</dbReference>
<dbReference type="PANTHER" id="PTHR15615">
    <property type="match status" value="1"/>
</dbReference>
<feature type="region of interest" description="Disordered" evidence="1">
    <location>
        <begin position="290"/>
        <end position="431"/>
    </location>
</feature>